<feature type="compositionally biased region" description="Basic and acidic residues" evidence="1">
    <location>
        <begin position="42"/>
        <end position="61"/>
    </location>
</feature>
<evidence type="ECO:0000313" key="3">
    <source>
        <dbReference type="Proteomes" id="UP000297729"/>
    </source>
</evidence>
<name>A0A4Y9SBI8_9BURK</name>
<comment type="caution">
    <text evidence="2">The sequence shown here is derived from an EMBL/GenBank/DDBJ whole genome shotgun (WGS) entry which is preliminary data.</text>
</comment>
<dbReference type="EMBL" id="SPVG01000164">
    <property type="protein sequence ID" value="TFW19658.1"/>
    <property type="molecule type" value="Genomic_DNA"/>
</dbReference>
<protein>
    <submittedName>
        <fullName evidence="2">Uncharacterized protein</fullName>
    </submittedName>
</protein>
<evidence type="ECO:0000256" key="1">
    <source>
        <dbReference type="SAM" id="MobiDB-lite"/>
    </source>
</evidence>
<reference evidence="2 3" key="1">
    <citation type="submission" date="2019-03" db="EMBL/GenBank/DDBJ databases">
        <title>Draft Genome Sequence of Duganella callidus sp. nov., a Novel Duganella Species Isolated from Cultivated Soil.</title>
        <authorList>
            <person name="Raths R."/>
            <person name="Peta V."/>
            <person name="Bucking H."/>
        </authorList>
    </citation>
    <scope>NUCLEOTIDE SEQUENCE [LARGE SCALE GENOMIC DNA]</scope>
    <source>
        <strain evidence="2 3">DN04</strain>
    </source>
</reference>
<sequence length="61" mass="7075">MGDAIFLPDRSASQKPRQHKAYFEARIFRHDARDANPNLIERAQRDATVRTSRADKQTYVS</sequence>
<dbReference type="RefSeq" id="WP_135202537.1">
    <property type="nucleotide sequence ID" value="NZ_SPVG01000164.1"/>
</dbReference>
<proteinExistence type="predicted"/>
<feature type="region of interest" description="Disordered" evidence="1">
    <location>
        <begin position="36"/>
        <end position="61"/>
    </location>
</feature>
<dbReference type="AlphaFoldDB" id="A0A4Y9SBI8"/>
<gene>
    <name evidence="2" type="ORF">E4L98_15935</name>
</gene>
<accession>A0A4Y9SBI8</accession>
<evidence type="ECO:0000313" key="2">
    <source>
        <dbReference type="EMBL" id="TFW19658.1"/>
    </source>
</evidence>
<organism evidence="2 3">
    <name type="scientific">Duganella callida</name>
    <dbReference type="NCBI Taxonomy" id="2561932"/>
    <lineage>
        <taxon>Bacteria</taxon>
        <taxon>Pseudomonadati</taxon>
        <taxon>Pseudomonadota</taxon>
        <taxon>Betaproteobacteria</taxon>
        <taxon>Burkholderiales</taxon>
        <taxon>Oxalobacteraceae</taxon>
        <taxon>Telluria group</taxon>
        <taxon>Duganella</taxon>
    </lineage>
</organism>
<keyword evidence="3" id="KW-1185">Reference proteome</keyword>
<dbReference type="Proteomes" id="UP000297729">
    <property type="component" value="Unassembled WGS sequence"/>
</dbReference>